<protein>
    <submittedName>
        <fullName evidence="3">Uncharacterized protein</fullName>
    </submittedName>
</protein>
<feature type="compositionally biased region" description="Acidic residues" evidence="1">
    <location>
        <begin position="458"/>
        <end position="476"/>
    </location>
</feature>
<dbReference type="OrthoDB" id="10549122at2759"/>
<organism evidence="3">
    <name type="scientific">Lepeophtheirus salmonis</name>
    <name type="common">Salmon louse</name>
    <name type="synonym">Caligus salmonis</name>
    <dbReference type="NCBI Taxonomy" id="72036"/>
    <lineage>
        <taxon>Eukaryota</taxon>
        <taxon>Metazoa</taxon>
        <taxon>Ecdysozoa</taxon>
        <taxon>Arthropoda</taxon>
        <taxon>Crustacea</taxon>
        <taxon>Multicrustacea</taxon>
        <taxon>Hexanauplia</taxon>
        <taxon>Copepoda</taxon>
        <taxon>Siphonostomatoida</taxon>
        <taxon>Caligidae</taxon>
        <taxon>Lepeophtheirus</taxon>
    </lineage>
</organism>
<evidence type="ECO:0000313" key="3">
    <source>
        <dbReference type="EMBL" id="CDW23777.1"/>
    </source>
</evidence>
<reference evidence="3" key="1">
    <citation type="submission" date="2014-05" db="EMBL/GenBank/DDBJ databases">
        <authorList>
            <person name="Chronopoulou M."/>
        </authorList>
    </citation>
    <scope>NUCLEOTIDE SEQUENCE</scope>
    <source>
        <tissue evidence="3">Whole organism</tissue>
    </source>
</reference>
<feature type="region of interest" description="Disordered" evidence="1">
    <location>
        <begin position="458"/>
        <end position="480"/>
    </location>
</feature>
<dbReference type="AlphaFoldDB" id="A0A0K2TDW7"/>
<dbReference type="Gene3D" id="3.80.10.10">
    <property type="entry name" value="Ribonuclease Inhibitor"/>
    <property type="match status" value="1"/>
</dbReference>
<name>A0A0K2TDW7_LEPSM</name>
<feature type="chain" id="PRO_5005487669" evidence="2">
    <location>
        <begin position="25"/>
        <end position="531"/>
    </location>
</feature>
<sequence length="531" mass="60478">MYMDMKHLTIFLLSFLCVVEISIGSLHSKDLCEVEGCSCSDDRLEVYCKCPHKEVIRIGDPQHSAGVSTPPESTRKLTIDECHHVEIMSQAFNKLHYIRNVTLNKAHSIVIHPRIFNSRQSQIGSSLPLENFKISNVRNLEVRRHSFEGIEIYGTFSLNNVLLKSVPSLSFSFDLVNEFEIIGSRIHRISMWGIKLPKCHEFRSTEKTQYFSLSSHALFMSCQNFLLLRNVFGSLHDASMNVSYRYAEIRKNTFETITGKPFINLRHNSPDGSFIFRENKFRVDSSLPEDALSMPNFDGSVDSYIDSNHFVCDCDKLAWLIYSTKEAFTQESKEVPTSIFLKELVKSSGKCLNCDLRGCSLGKKEFRDFLKNIEVSKTSEGYTCSKEATKIKEIKETTPVSVEITPVPVDITQNPFDHEYEELLEKEEKEVMKVSRFGNVQSIPNPESKRFNVDMVGSEEEDIDHGEDSDPDDIGDDYVHNNDVDHIEANKGGLIDLPVAGGGSPNIGRSITLFTLMIMYHLCRRQHQLRL</sequence>
<evidence type="ECO:0000256" key="1">
    <source>
        <dbReference type="SAM" id="MobiDB-lite"/>
    </source>
</evidence>
<dbReference type="InterPro" id="IPR032675">
    <property type="entry name" value="LRR_dom_sf"/>
</dbReference>
<proteinExistence type="predicted"/>
<evidence type="ECO:0000256" key="2">
    <source>
        <dbReference type="SAM" id="SignalP"/>
    </source>
</evidence>
<keyword evidence="2" id="KW-0732">Signal</keyword>
<feature type="signal peptide" evidence="2">
    <location>
        <begin position="1"/>
        <end position="24"/>
    </location>
</feature>
<accession>A0A0K2TDW7</accession>
<dbReference type="EMBL" id="HACA01006416">
    <property type="protein sequence ID" value="CDW23777.1"/>
    <property type="molecule type" value="Transcribed_RNA"/>
</dbReference>